<keyword evidence="3" id="KW-1185">Reference proteome</keyword>
<proteinExistence type="predicted"/>
<keyword evidence="1" id="KW-0732">Signal</keyword>
<reference evidence="2 3" key="1">
    <citation type="submission" date="2017-06" db="EMBL/GenBank/DDBJ databases">
        <authorList>
            <person name="Kim H.J."/>
            <person name="Triplett B.A."/>
        </authorList>
    </citation>
    <scope>NUCLEOTIDE SEQUENCE [LARGE SCALE GENOMIC DNA]</scope>
    <source>
        <strain evidence="2 3">DSM 25597</strain>
    </source>
</reference>
<dbReference type="OrthoDB" id="1442023at2"/>
<dbReference type="RefSeq" id="WP_143337192.1">
    <property type="nucleotide sequence ID" value="NZ_BMEP01000004.1"/>
</dbReference>
<gene>
    <name evidence="2" type="ORF">SAMN06265376_107231</name>
</gene>
<sequence>MKKIIFLVLVMTGFVSFSQGDDAGGDTFRNTLSLGQVTNDQPASPTFAISYIAPTNIEGSKYLYDDWKNVGVLETAKNKKYRIGNLNYDVQKDVFVSKISKDSVHEFNTVNFKKIVINNKNFKVVHKNDENGSIFMEIVGESEELSLLKDYKLTVRGGVFSPTTGQGNDEYVISYKYYLERNGSITPIKLKKAELLKVFGSKSEEIKSFAKKNKLSFKKDKDVKRLFLHYNNL</sequence>
<dbReference type="Proteomes" id="UP000198379">
    <property type="component" value="Unassembled WGS sequence"/>
</dbReference>
<evidence type="ECO:0000256" key="1">
    <source>
        <dbReference type="SAM" id="SignalP"/>
    </source>
</evidence>
<evidence type="ECO:0000313" key="3">
    <source>
        <dbReference type="Proteomes" id="UP000198379"/>
    </source>
</evidence>
<organism evidence="2 3">
    <name type="scientific">Dokdonia pacifica</name>
    <dbReference type="NCBI Taxonomy" id="1627892"/>
    <lineage>
        <taxon>Bacteria</taxon>
        <taxon>Pseudomonadati</taxon>
        <taxon>Bacteroidota</taxon>
        <taxon>Flavobacteriia</taxon>
        <taxon>Flavobacteriales</taxon>
        <taxon>Flavobacteriaceae</taxon>
        <taxon>Dokdonia</taxon>
    </lineage>
</organism>
<protein>
    <submittedName>
        <fullName evidence="2">Uncharacterized protein</fullName>
    </submittedName>
</protein>
<dbReference type="EMBL" id="FZNY01000007">
    <property type="protein sequence ID" value="SNS17472.1"/>
    <property type="molecule type" value="Genomic_DNA"/>
</dbReference>
<accession>A0A239CC54</accession>
<feature type="signal peptide" evidence="1">
    <location>
        <begin position="1"/>
        <end position="20"/>
    </location>
</feature>
<evidence type="ECO:0000313" key="2">
    <source>
        <dbReference type="EMBL" id="SNS17472.1"/>
    </source>
</evidence>
<name>A0A239CC54_9FLAO</name>
<feature type="chain" id="PRO_5013009079" evidence="1">
    <location>
        <begin position="21"/>
        <end position="233"/>
    </location>
</feature>
<dbReference type="AlphaFoldDB" id="A0A239CC54"/>